<dbReference type="EMBL" id="VSSQ01023625">
    <property type="protein sequence ID" value="MPM70695.1"/>
    <property type="molecule type" value="Genomic_DNA"/>
</dbReference>
<organism evidence="2">
    <name type="scientific">bioreactor metagenome</name>
    <dbReference type="NCBI Taxonomy" id="1076179"/>
    <lineage>
        <taxon>unclassified sequences</taxon>
        <taxon>metagenomes</taxon>
        <taxon>ecological metagenomes</taxon>
    </lineage>
</organism>
<reference evidence="2" key="1">
    <citation type="submission" date="2019-08" db="EMBL/GenBank/DDBJ databases">
        <authorList>
            <person name="Kucharzyk K."/>
            <person name="Murdoch R.W."/>
            <person name="Higgins S."/>
            <person name="Loffler F."/>
        </authorList>
    </citation>
    <scope>NUCLEOTIDE SEQUENCE</scope>
</reference>
<comment type="caution">
    <text evidence="2">The sequence shown here is derived from an EMBL/GenBank/DDBJ whole genome shotgun (WGS) entry which is preliminary data.</text>
</comment>
<keyword evidence="1" id="KW-0812">Transmembrane</keyword>
<keyword evidence="1" id="KW-0472">Membrane</keyword>
<proteinExistence type="predicted"/>
<evidence type="ECO:0000313" key="2">
    <source>
        <dbReference type="EMBL" id="MPM70695.1"/>
    </source>
</evidence>
<feature type="transmembrane region" description="Helical" evidence="1">
    <location>
        <begin position="12"/>
        <end position="36"/>
    </location>
</feature>
<name>A0A645BZK7_9ZZZZ</name>
<accession>A0A645BZK7</accession>
<dbReference type="AlphaFoldDB" id="A0A645BZK7"/>
<evidence type="ECO:0000256" key="1">
    <source>
        <dbReference type="SAM" id="Phobius"/>
    </source>
</evidence>
<gene>
    <name evidence="2" type="ORF">SDC9_117652</name>
</gene>
<protein>
    <submittedName>
        <fullName evidence="2">Uncharacterized protein</fullName>
    </submittedName>
</protein>
<sequence length="234" mass="26462">MSPLQAFISIHPGWFAFICVVIAGVLLLAWLLYFGFSKQPSEEEKTRVYPGDELLGGESNRLRGTLAVTVDAPPSAVWPYLAQLGQRRAGFYAFDWLERLFGFHIYNTYKVVDEWQNVYVGEYIFYHQNGIGSEVKSYKKDGFIATVSDSRAPSAFQGSFALVPPFGLKYFAWSWSFILVAVEGNKTRFFTRCDAVFEPFSGLPLQLVKVFLGVPSFVMCKAMLLKIKELAEKN</sequence>
<keyword evidence="1" id="KW-1133">Transmembrane helix</keyword>
<dbReference type="SUPFAM" id="SSF55961">
    <property type="entry name" value="Bet v1-like"/>
    <property type="match status" value="1"/>
</dbReference>